<sequence length="351" mass="38557">MIAARAIAGSDIQPRRDTMSQTLIPHIDLTPLLANTAGRAETVAAIVDAACDSGFMTIGIAPGQLDLADDIHGRLLRFFELDEDHKQQLARHKFVAANRNVYRGYFPPQDEDPTWKEGIDLGPDIAHPERADNASGDPLREPTPRPPEAALPGWADDIAAYYRAMEALGRVIAGALAEGLGVDRETLLRPFDHGNSTLRLIHYPERRVETLEAMPAVDGEGDARRWLVGVPHCDNGFITLLWQDQVGGLQVRTPAGGWEDVPPRDNALVVNFGRLLADWSSDRIQATEHRIVGGTRSRHSIPFFFEPAVDAHIAAPDAAGDGGYIYGDRLWERMQAFVEFQGLERTPVADA</sequence>
<comment type="caution">
    <text evidence="8">The sequence shown here is derived from an EMBL/GenBank/DDBJ whole genome shotgun (WGS) entry which is preliminary data.</text>
</comment>
<keyword evidence="2 5" id="KW-0479">Metal-binding</keyword>
<dbReference type="AlphaFoldDB" id="A0A084INX0"/>
<organism evidence="8 9">
    <name type="scientific">Salinisphaera hydrothermalis (strain C41B8)</name>
    <dbReference type="NCBI Taxonomy" id="1304275"/>
    <lineage>
        <taxon>Bacteria</taxon>
        <taxon>Pseudomonadati</taxon>
        <taxon>Pseudomonadota</taxon>
        <taxon>Gammaproteobacteria</taxon>
        <taxon>Salinisphaerales</taxon>
        <taxon>Salinisphaeraceae</taxon>
        <taxon>Salinisphaera</taxon>
    </lineage>
</organism>
<evidence type="ECO:0000256" key="3">
    <source>
        <dbReference type="ARBA" id="ARBA00023002"/>
    </source>
</evidence>
<feature type="domain" description="Fe2OG dioxygenase" evidence="7">
    <location>
        <begin position="193"/>
        <end position="307"/>
    </location>
</feature>
<dbReference type="PANTHER" id="PTHR10209:SF885">
    <property type="entry name" value="2OG-FE(II) OXYGENASE FAMILY, PUTATIVE (AFU_ORTHOLOGUE AFUA_2G00750)-RELATED"/>
    <property type="match status" value="1"/>
</dbReference>
<evidence type="ECO:0000256" key="1">
    <source>
        <dbReference type="ARBA" id="ARBA00008056"/>
    </source>
</evidence>
<evidence type="ECO:0000256" key="6">
    <source>
        <dbReference type="SAM" id="MobiDB-lite"/>
    </source>
</evidence>
<protein>
    <submittedName>
        <fullName evidence="8">2OG-Fe(II) oxygenase</fullName>
    </submittedName>
</protein>
<keyword evidence="3 5" id="KW-0560">Oxidoreductase</keyword>
<name>A0A084INX0_SALHC</name>
<dbReference type="eggNOG" id="COG3491">
    <property type="taxonomic scope" value="Bacteria"/>
</dbReference>
<dbReference type="Pfam" id="PF03171">
    <property type="entry name" value="2OG-FeII_Oxy"/>
    <property type="match status" value="1"/>
</dbReference>
<keyword evidence="9" id="KW-1185">Reference proteome</keyword>
<dbReference type="PROSITE" id="PS51471">
    <property type="entry name" value="FE2OG_OXY"/>
    <property type="match status" value="1"/>
</dbReference>
<feature type="region of interest" description="Disordered" evidence="6">
    <location>
        <begin position="123"/>
        <end position="150"/>
    </location>
</feature>
<reference evidence="8 9" key="1">
    <citation type="submission" date="2013-03" db="EMBL/GenBank/DDBJ databases">
        <title>Salinisphaera hydrothermalis C41B8 Genome Sequencing.</title>
        <authorList>
            <person name="Li C."/>
            <person name="Lai Q."/>
            <person name="Shao Z."/>
        </authorList>
    </citation>
    <scope>NUCLEOTIDE SEQUENCE [LARGE SCALE GENOMIC DNA]</scope>
    <source>
        <strain evidence="8 9">C41B8</strain>
    </source>
</reference>
<dbReference type="InterPro" id="IPR027443">
    <property type="entry name" value="IPNS-like_sf"/>
</dbReference>
<dbReference type="EMBL" id="APNK01000004">
    <property type="protein sequence ID" value="KEZ78404.1"/>
    <property type="molecule type" value="Genomic_DNA"/>
</dbReference>
<evidence type="ECO:0000256" key="5">
    <source>
        <dbReference type="RuleBase" id="RU003682"/>
    </source>
</evidence>
<proteinExistence type="inferred from homology"/>
<gene>
    <name evidence="8" type="ORF">C41B8_04211</name>
</gene>
<dbReference type="Proteomes" id="UP000028302">
    <property type="component" value="Unassembled WGS sequence"/>
</dbReference>
<evidence type="ECO:0000313" key="8">
    <source>
        <dbReference type="EMBL" id="KEZ78404.1"/>
    </source>
</evidence>
<evidence type="ECO:0000256" key="4">
    <source>
        <dbReference type="ARBA" id="ARBA00023004"/>
    </source>
</evidence>
<dbReference type="GO" id="GO:0016491">
    <property type="term" value="F:oxidoreductase activity"/>
    <property type="evidence" value="ECO:0007669"/>
    <property type="project" value="UniProtKB-KW"/>
</dbReference>
<dbReference type="SUPFAM" id="SSF51197">
    <property type="entry name" value="Clavaminate synthase-like"/>
    <property type="match status" value="1"/>
</dbReference>
<keyword evidence="4 5" id="KW-0408">Iron</keyword>
<evidence type="ECO:0000259" key="7">
    <source>
        <dbReference type="PROSITE" id="PS51471"/>
    </source>
</evidence>
<dbReference type="PANTHER" id="PTHR10209">
    <property type="entry name" value="OXIDOREDUCTASE, 2OG-FE II OXYGENASE FAMILY PROTEIN"/>
    <property type="match status" value="1"/>
</dbReference>
<comment type="similarity">
    <text evidence="1 5">Belongs to the iron/ascorbate-dependent oxidoreductase family.</text>
</comment>
<dbReference type="Pfam" id="PF14226">
    <property type="entry name" value="DIOX_N"/>
    <property type="match status" value="1"/>
</dbReference>
<dbReference type="PRINTS" id="PR00682">
    <property type="entry name" value="IPNSYNTHASE"/>
</dbReference>
<dbReference type="InterPro" id="IPR005123">
    <property type="entry name" value="Oxoglu/Fe-dep_dioxygenase_dom"/>
</dbReference>
<evidence type="ECO:0000256" key="2">
    <source>
        <dbReference type="ARBA" id="ARBA00022723"/>
    </source>
</evidence>
<dbReference type="Gene3D" id="2.60.120.330">
    <property type="entry name" value="B-lactam Antibiotic, Isopenicillin N Synthase, Chain"/>
    <property type="match status" value="1"/>
</dbReference>
<dbReference type="GO" id="GO:0046872">
    <property type="term" value="F:metal ion binding"/>
    <property type="evidence" value="ECO:0007669"/>
    <property type="project" value="UniProtKB-KW"/>
</dbReference>
<dbReference type="STRING" id="1304275.C41B8_04211"/>
<dbReference type="InterPro" id="IPR044861">
    <property type="entry name" value="IPNS-like_FE2OG_OXY"/>
</dbReference>
<evidence type="ECO:0000313" key="9">
    <source>
        <dbReference type="Proteomes" id="UP000028302"/>
    </source>
</evidence>
<feature type="compositionally biased region" description="Basic and acidic residues" evidence="6">
    <location>
        <begin position="126"/>
        <end position="143"/>
    </location>
</feature>
<dbReference type="PATRIC" id="fig|1304275.5.peg.861"/>
<dbReference type="InterPro" id="IPR026992">
    <property type="entry name" value="DIOX_N"/>
</dbReference>
<accession>A0A084INX0</accession>